<dbReference type="OrthoDB" id="10035275at2759"/>
<name>A0A6H5HKR8_9HEMI</name>
<dbReference type="InterPro" id="IPR002083">
    <property type="entry name" value="MATH/TRAF_dom"/>
</dbReference>
<evidence type="ECO:0000259" key="1">
    <source>
        <dbReference type="PROSITE" id="PS50144"/>
    </source>
</evidence>
<evidence type="ECO:0000313" key="3">
    <source>
        <dbReference type="Proteomes" id="UP000479000"/>
    </source>
</evidence>
<dbReference type="PROSITE" id="PS50144">
    <property type="entry name" value="MATH"/>
    <property type="match status" value="1"/>
</dbReference>
<gene>
    <name evidence="2" type="ORF">NTEN_LOCUS20822</name>
</gene>
<dbReference type="AlphaFoldDB" id="A0A6H5HKR8"/>
<sequence length="95" mass="10724">MDCPAQGNRNYIPVSDLYSRNFTDNNGEFQLELSMGHVRTMFDTEFRLPTSMFGQLTRGQSPVAKIPAKVETTYFTFGGFDWNLALYPQGTSDPS</sequence>
<accession>A0A6H5HKR8</accession>
<keyword evidence="3" id="KW-1185">Reference proteome</keyword>
<dbReference type="Proteomes" id="UP000479000">
    <property type="component" value="Unassembled WGS sequence"/>
</dbReference>
<evidence type="ECO:0000313" key="2">
    <source>
        <dbReference type="EMBL" id="CAB0016670.1"/>
    </source>
</evidence>
<reference evidence="2 3" key="1">
    <citation type="submission" date="2020-02" db="EMBL/GenBank/DDBJ databases">
        <authorList>
            <person name="Ferguson B K."/>
        </authorList>
    </citation>
    <scope>NUCLEOTIDE SEQUENCE [LARGE SCALE GENOMIC DNA]</scope>
</reference>
<feature type="domain" description="MATH" evidence="1">
    <location>
        <begin position="43"/>
        <end position="95"/>
    </location>
</feature>
<feature type="non-terminal residue" evidence="2">
    <location>
        <position position="95"/>
    </location>
</feature>
<proteinExistence type="predicted"/>
<dbReference type="EMBL" id="CADCXU010030529">
    <property type="protein sequence ID" value="CAB0016670.1"/>
    <property type="molecule type" value="Genomic_DNA"/>
</dbReference>
<protein>
    <recommendedName>
        <fullName evidence="1">MATH domain-containing protein</fullName>
    </recommendedName>
</protein>
<organism evidence="2 3">
    <name type="scientific">Nesidiocoris tenuis</name>
    <dbReference type="NCBI Taxonomy" id="355587"/>
    <lineage>
        <taxon>Eukaryota</taxon>
        <taxon>Metazoa</taxon>
        <taxon>Ecdysozoa</taxon>
        <taxon>Arthropoda</taxon>
        <taxon>Hexapoda</taxon>
        <taxon>Insecta</taxon>
        <taxon>Pterygota</taxon>
        <taxon>Neoptera</taxon>
        <taxon>Paraneoptera</taxon>
        <taxon>Hemiptera</taxon>
        <taxon>Heteroptera</taxon>
        <taxon>Panheteroptera</taxon>
        <taxon>Cimicomorpha</taxon>
        <taxon>Miridae</taxon>
        <taxon>Dicyphina</taxon>
        <taxon>Nesidiocoris</taxon>
    </lineage>
</organism>